<dbReference type="GO" id="GO:0090729">
    <property type="term" value="F:toxin activity"/>
    <property type="evidence" value="ECO:0007669"/>
    <property type="project" value="UniProtKB-KW"/>
</dbReference>
<evidence type="ECO:0000313" key="13">
    <source>
        <dbReference type="Proteomes" id="UP001143400"/>
    </source>
</evidence>
<dbReference type="Pfam" id="PF01850">
    <property type="entry name" value="PIN"/>
    <property type="match status" value="1"/>
</dbReference>
<dbReference type="PANTHER" id="PTHR33653:SF1">
    <property type="entry name" value="RIBONUCLEASE VAPC2"/>
    <property type="match status" value="1"/>
</dbReference>
<dbReference type="Gene3D" id="3.40.50.1010">
    <property type="entry name" value="5'-nuclease"/>
    <property type="match status" value="1"/>
</dbReference>
<evidence type="ECO:0000256" key="2">
    <source>
        <dbReference type="ARBA" id="ARBA00022649"/>
    </source>
</evidence>
<dbReference type="SMART" id="SM00670">
    <property type="entry name" value="PINc"/>
    <property type="match status" value="1"/>
</dbReference>
<evidence type="ECO:0000313" key="11">
    <source>
        <dbReference type="EMBL" id="MBM7852750.1"/>
    </source>
</evidence>
<keyword evidence="11" id="KW-0255">Endonuclease</keyword>
<dbReference type="GO" id="GO:0016787">
    <property type="term" value="F:hydrolase activity"/>
    <property type="evidence" value="ECO:0007669"/>
    <property type="project" value="UniProtKB-KW"/>
</dbReference>
<accession>A0A9W6IX76</accession>
<evidence type="ECO:0000256" key="5">
    <source>
        <dbReference type="ARBA" id="ARBA00022801"/>
    </source>
</evidence>
<comment type="function">
    <text evidence="8">Toxic component of a toxin-antitoxin (TA) system. An RNase.</text>
</comment>
<comment type="cofactor">
    <cofactor evidence="1 8">
        <name>Mg(2+)</name>
        <dbReference type="ChEBI" id="CHEBI:18420"/>
    </cofactor>
</comment>
<dbReference type="HAMAP" id="MF_00265">
    <property type="entry name" value="VapC_Nob1"/>
    <property type="match status" value="1"/>
</dbReference>
<dbReference type="EMBL" id="BSFF01000003">
    <property type="protein sequence ID" value="GLK56960.1"/>
    <property type="molecule type" value="Genomic_DNA"/>
</dbReference>
<dbReference type="InterPro" id="IPR022907">
    <property type="entry name" value="VapC_family"/>
</dbReference>
<dbReference type="Proteomes" id="UP001143400">
    <property type="component" value="Unassembled WGS sequence"/>
</dbReference>
<keyword evidence="4 8" id="KW-0479">Metal-binding</keyword>
<dbReference type="GO" id="GO:0004540">
    <property type="term" value="F:RNA nuclease activity"/>
    <property type="evidence" value="ECO:0007669"/>
    <property type="project" value="InterPro"/>
</dbReference>
<keyword evidence="2 8" id="KW-1277">Toxin-antitoxin system</keyword>
<comment type="caution">
    <text evidence="10">The sequence shown here is derived from an EMBL/GenBank/DDBJ whole genome shotgun (WGS) entry which is preliminary data.</text>
</comment>
<dbReference type="PANTHER" id="PTHR33653">
    <property type="entry name" value="RIBONUCLEASE VAPC2"/>
    <property type="match status" value="1"/>
</dbReference>
<organism evidence="10 13">
    <name type="scientific">Methylopila capsulata</name>
    <dbReference type="NCBI Taxonomy" id="61654"/>
    <lineage>
        <taxon>Bacteria</taxon>
        <taxon>Pseudomonadati</taxon>
        <taxon>Pseudomonadota</taxon>
        <taxon>Alphaproteobacteria</taxon>
        <taxon>Hyphomicrobiales</taxon>
        <taxon>Methylopilaceae</taxon>
        <taxon>Methylopila</taxon>
    </lineage>
</organism>
<feature type="binding site" evidence="8">
    <location>
        <position position="99"/>
    </location>
    <ligand>
        <name>Mg(2+)</name>
        <dbReference type="ChEBI" id="CHEBI:18420"/>
    </ligand>
</feature>
<dbReference type="EMBL" id="JAFBCY010000003">
    <property type="protein sequence ID" value="MBM7852750.1"/>
    <property type="molecule type" value="Genomic_DNA"/>
</dbReference>
<evidence type="ECO:0000256" key="3">
    <source>
        <dbReference type="ARBA" id="ARBA00022722"/>
    </source>
</evidence>
<keyword evidence="5 8" id="KW-0378">Hydrolase</keyword>
<evidence type="ECO:0000313" key="12">
    <source>
        <dbReference type="Proteomes" id="UP000758856"/>
    </source>
</evidence>
<dbReference type="InterPro" id="IPR050556">
    <property type="entry name" value="Type_II_TA_system_RNase"/>
</dbReference>
<reference evidence="10" key="3">
    <citation type="submission" date="2023-01" db="EMBL/GenBank/DDBJ databases">
        <authorList>
            <person name="Sun Q."/>
            <person name="Evtushenko L."/>
        </authorList>
    </citation>
    <scope>NUCLEOTIDE SEQUENCE</scope>
    <source>
        <strain evidence="10">VKM B-1606</strain>
    </source>
</reference>
<evidence type="ECO:0000256" key="4">
    <source>
        <dbReference type="ARBA" id="ARBA00022723"/>
    </source>
</evidence>
<comment type="similarity">
    <text evidence="7 8">Belongs to the PINc/VapC protein family.</text>
</comment>
<protein>
    <recommendedName>
        <fullName evidence="8">Ribonuclease VapC</fullName>
        <shortName evidence="8">RNase VapC</shortName>
        <ecNumber evidence="8">3.1.-.-</ecNumber>
    </recommendedName>
    <alternativeName>
        <fullName evidence="8">Toxin VapC</fullName>
    </alternativeName>
</protein>
<keyword evidence="8" id="KW-0800">Toxin</keyword>
<dbReference type="Proteomes" id="UP000758856">
    <property type="component" value="Unassembled WGS sequence"/>
</dbReference>
<sequence length="134" mass="15002">MTRYLLDTNILSDLLRRPKGSVRERIDARGGAEFVCTSIIVAAELRFGVAKAQSVRLAALVEGLLDRIAVEPFEAPADRVYASIRADLERRGRRIGGNDLFIAAHALALDCVLVTDNVREFERVPDLRVENWLR</sequence>
<gene>
    <name evidence="10" type="primary">vapC_5</name>
    <name evidence="8" type="synonym">vapC</name>
    <name evidence="10" type="ORF">GCM10008170_29790</name>
    <name evidence="11" type="ORF">JOD31_002992</name>
</gene>
<dbReference type="GO" id="GO:0004519">
    <property type="term" value="F:endonuclease activity"/>
    <property type="evidence" value="ECO:0007669"/>
    <property type="project" value="UniProtKB-KW"/>
</dbReference>
<evidence type="ECO:0000256" key="7">
    <source>
        <dbReference type="ARBA" id="ARBA00038093"/>
    </source>
</evidence>
<keyword evidence="6 8" id="KW-0460">Magnesium</keyword>
<dbReference type="EC" id="3.1.-.-" evidence="8"/>
<dbReference type="InterPro" id="IPR029060">
    <property type="entry name" value="PIN-like_dom_sf"/>
</dbReference>
<evidence type="ECO:0000256" key="8">
    <source>
        <dbReference type="HAMAP-Rule" id="MF_00265"/>
    </source>
</evidence>
<keyword evidence="12" id="KW-1185">Reference proteome</keyword>
<evidence type="ECO:0000313" key="10">
    <source>
        <dbReference type="EMBL" id="GLK56960.1"/>
    </source>
</evidence>
<dbReference type="RefSeq" id="WP_204951206.1">
    <property type="nucleotide sequence ID" value="NZ_BSFF01000003.1"/>
</dbReference>
<evidence type="ECO:0000259" key="9">
    <source>
        <dbReference type="SMART" id="SM00670"/>
    </source>
</evidence>
<reference evidence="10" key="1">
    <citation type="journal article" date="2014" name="Int. J. Syst. Evol. Microbiol.">
        <title>Complete genome sequence of Corynebacterium casei LMG S-19264T (=DSM 44701T), isolated from a smear-ripened cheese.</title>
        <authorList>
            <consortium name="US DOE Joint Genome Institute (JGI-PGF)"/>
            <person name="Walter F."/>
            <person name="Albersmeier A."/>
            <person name="Kalinowski J."/>
            <person name="Ruckert C."/>
        </authorList>
    </citation>
    <scope>NUCLEOTIDE SEQUENCE</scope>
    <source>
        <strain evidence="10">VKM B-1606</strain>
    </source>
</reference>
<dbReference type="CDD" id="cd18748">
    <property type="entry name" value="PIN_VapC4-5_FitB-like"/>
    <property type="match status" value="1"/>
</dbReference>
<evidence type="ECO:0000256" key="6">
    <source>
        <dbReference type="ARBA" id="ARBA00022842"/>
    </source>
</evidence>
<dbReference type="GO" id="GO:0000287">
    <property type="term" value="F:magnesium ion binding"/>
    <property type="evidence" value="ECO:0007669"/>
    <property type="project" value="UniProtKB-UniRule"/>
</dbReference>
<evidence type="ECO:0000256" key="1">
    <source>
        <dbReference type="ARBA" id="ARBA00001946"/>
    </source>
</evidence>
<reference evidence="11 12" key="2">
    <citation type="submission" date="2021-01" db="EMBL/GenBank/DDBJ databases">
        <title>Genomic Encyclopedia of Type Strains, Phase IV (KMG-IV): sequencing the most valuable type-strain genomes for metagenomic binning, comparative biology and taxonomic classification.</title>
        <authorList>
            <person name="Goeker M."/>
        </authorList>
    </citation>
    <scope>NUCLEOTIDE SEQUENCE [LARGE SCALE GENOMIC DNA]</scope>
    <source>
        <strain evidence="11 12">DSM 6130</strain>
    </source>
</reference>
<dbReference type="AlphaFoldDB" id="A0A9W6IX76"/>
<keyword evidence="3 8" id="KW-0540">Nuclease</keyword>
<name>A0A9W6IX76_9HYPH</name>
<dbReference type="InterPro" id="IPR002716">
    <property type="entry name" value="PIN_dom"/>
</dbReference>
<feature type="domain" description="PIN" evidence="9">
    <location>
        <begin position="2"/>
        <end position="122"/>
    </location>
</feature>
<dbReference type="SUPFAM" id="SSF88723">
    <property type="entry name" value="PIN domain-like"/>
    <property type="match status" value="1"/>
</dbReference>
<feature type="binding site" evidence="8">
    <location>
        <position position="7"/>
    </location>
    <ligand>
        <name>Mg(2+)</name>
        <dbReference type="ChEBI" id="CHEBI:18420"/>
    </ligand>
</feature>
<proteinExistence type="inferred from homology"/>